<reference evidence="1 2" key="1">
    <citation type="journal article" date="2014" name="Int. J. Syst. Evol. Microbiol.">
        <title>Nocardia vulneris sp. nov., isolated from wounds of human patients in North America.</title>
        <authorList>
            <person name="Lasker B.A."/>
            <person name="Bell M."/>
            <person name="Klenk H.P."/>
            <person name="Sproer C."/>
            <person name="Schumann C."/>
            <person name="Schumann P."/>
            <person name="Brown J.M."/>
        </authorList>
    </citation>
    <scope>NUCLEOTIDE SEQUENCE [LARGE SCALE GENOMIC DNA]</scope>
    <source>
        <strain evidence="1 2">W9851</strain>
    </source>
</reference>
<protein>
    <submittedName>
        <fullName evidence="1">Uncharacterized protein</fullName>
    </submittedName>
</protein>
<comment type="caution">
    <text evidence="1">The sequence shown here is derived from an EMBL/GenBank/DDBJ whole genome shotgun (WGS) entry which is preliminary data.</text>
</comment>
<accession>A0ABR4ZCL1</accession>
<name>A0ABR4ZCL1_9NOCA</name>
<evidence type="ECO:0000313" key="1">
    <source>
        <dbReference type="EMBL" id="KIA63011.1"/>
    </source>
</evidence>
<keyword evidence="2" id="KW-1185">Reference proteome</keyword>
<proteinExistence type="predicted"/>
<dbReference type="EMBL" id="JNFP01000026">
    <property type="protein sequence ID" value="KIA63011.1"/>
    <property type="molecule type" value="Genomic_DNA"/>
</dbReference>
<dbReference type="RefSeq" id="WP_043673600.1">
    <property type="nucleotide sequence ID" value="NZ_BDCI01000004.1"/>
</dbReference>
<dbReference type="Proteomes" id="UP000031364">
    <property type="component" value="Unassembled WGS sequence"/>
</dbReference>
<evidence type="ECO:0000313" key="2">
    <source>
        <dbReference type="Proteomes" id="UP000031364"/>
    </source>
</evidence>
<sequence>MDVVNPFLPPMFQFPDPRRLDAAEPFSDAELDAAFAFADMDGPLSQEQRSRVAVVVAAFNRLGKVDA</sequence>
<gene>
    <name evidence="1" type="ORF">FG87_21825</name>
</gene>
<organism evidence="1 2">
    <name type="scientific">Nocardia vulneris</name>
    <dbReference type="NCBI Taxonomy" id="1141657"/>
    <lineage>
        <taxon>Bacteria</taxon>
        <taxon>Bacillati</taxon>
        <taxon>Actinomycetota</taxon>
        <taxon>Actinomycetes</taxon>
        <taxon>Mycobacteriales</taxon>
        <taxon>Nocardiaceae</taxon>
        <taxon>Nocardia</taxon>
    </lineage>
</organism>